<dbReference type="EMBL" id="CP050313">
    <property type="protein sequence ID" value="QIR15328.1"/>
    <property type="molecule type" value="Genomic_DNA"/>
</dbReference>
<dbReference type="Pfam" id="PF16036">
    <property type="entry name" value="Chalcone_3"/>
    <property type="match status" value="1"/>
</dbReference>
<dbReference type="Proteomes" id="UP000502608">
    <property type="component" value="Chromosome"/>
</dbReference>
<dbReference type="AlphaFoldDB" id="A0A6G9QLR4"/>
<evidence type="ECO:0000259" key="1">
    <source>
        <dbReference type="Pfam" id="PF16036"/>
    </source>
</evidence>
<gene>
    <name evidence="2" type="ORF">HBH39_13210</name>
</gene>
<dbReference type="KEGG" id="saes:HBH39_13210"/>
<accession>A0A6G9QLR4</accession>
<evidence type="ECO:0000313" key="3">
    <source>
        <dbReference type="Proteomes" id="UP000502608"/>
    </source>
</evidence>
<proteinExistence type="predicted"/>
<reference evidence="2 3" key="1">
    <citation type="submission" date="2020-03" db="EMBL/GenBank/DDBJ databases">
        <title>Complete genome sequence of Shewanella sp.</title>
        <authorList>
            <person name="Kim Y.-S."/>
            <person name="Kim S.-J."/>
            <person name="Jung H.-K."/>
            <person name="Kim K.-H."/>
        </authorList>
    </citation>
    <scope>NUCLEOTIDE SEQUENCE [LARGE SCALE GENOMIC DNA]</scope>
    <source>
        <strain evidence="2 3">PN3F2</strain>
    </source>
</reference>
<feature type="domain" description="Chalcone isomerase" evidence="1">
    <location>
        <begin position="65"/>
        <end position="210"/>
    </location>
</feature>
<keyword evidence="3" id="KW-1185">Reference proteome</keyword>
<protein>
    <recommendedName>
        <fullName evidence="1">Chalcone isomerase domain-containing protein</fullName>
    </recommendedName>
</protein>
<sequence length="213" mass="24154">MTNLTIQPFFFSAYKPISGLGKLIKLGFSAVLIFASQLGQVYGDQLNTNYQTSTDEAASNIISVAKVDTQSLVKVGEADMDVMWFDVYLAKLYTTDGQYQQNRYPVMLDIEYHRDISAQDLIEATIDQWQAMGLSASEIDNIKTHLSSAWPDVAKGDRLSFVIHNHQLAEFLVNDKPFYQVSDLVFSQAFIDIWLSERTSRPKLRKQLIGEVR</sequence>
<dbReference type="RefSeq" id="WP_167679007.1">
    <property type="nucleotide sequence ID" value="NZ_CP050313.1"/>
</dbReference>
<evidence type="ECO:0000313" key="2">
    <source>
        <dbReference type="EMBL" id="QIR15328.1"/>
    </source>
</evidence>
<dbReference type="InterPro" id="IPR016087">
    <property type="entry name" value="Chalcone_isomerase"/>
</dbReference>
<name>A0A6G9QLR4_9GAMM</name>
<organism evidence="2 3">
    <name type="scientific">Shewanella aestuarii</name>
    <dbReference type="NCBI Taxonomy" id="1028752"/>
    <lineage>
        <taxon>Bacteria</taxon>
        <taxon>Pseudomonadati</taxon>
        <taxon>Pseudomonadota</taxon>
        <taxon>Gammaproteobacteria</taxon>
        <taxon>Alteromonadales</taxon>
        <taxon>Shewanellaceae</taxon>
        <taxon>Shewanella</taxon>
    </lineage>
</organism>